<protein>
    <submittedName>
        <fullName evidence="1">Uncharacterized protein</fullName>
    </submittedName>
</protein>
<evidence type="ECO:0000313" key="2">
    <source>
        <dbReference type="Proteomes" id="UP000593560"/>
    </source>
</evidence>
<accession>A0A7J9IC22</accession>
<comment type="caution">
    <text evidence="1">The sequence shown here is derived from an EMBL/GenBank/DDBJ whole genome shotgun (WGS) entry which is preliminary data.</text>
</comment>
<sequence>MFRRKRLIDRSLGRLLIIFNDCTCCLMKLLTTLCPGRSIVRRTSWRWRDGSEGCVVTGLMVFRIP</sequence>
<evidence type="ECO:0000313" key="1">
    <source>
        <dbReference type="EMBL" id="MBA0819640.1"/>
    </source>
</evidence>
<dbReference type="Proteomes" id="UP000593560">
    <property type="component" value="Unassembled WGS sequence"/>
</dbReference>
<reference evidence="1 2" key="1">
    <citation type="journal article" date="2019" name="Genome Biol. Evol.">
        <title>Insights into the evolution of the New World diploid cottons (Gossypium, subgenus Houzingenia) based on genome sequencing.</title>
        <authorList>
            <person name="Grover C.E."/>
            <person name="Arick M.A. 2nd"/>
            <person name="Thrash A."/>
            <person name="Conover J.L."/>
            <person name="Sanders W.S."/>
            <person name="Peterson D.G."/>
            <person name="Frelichowski J.E."/>
            <person name="Scheffler J.A."/>
            <person name="Scheffler B.E."/>
            <person name="Wendel J.F."/>
        </authorList>
    </citation>
    <scope>NUCLEOTIDE SEQUENCE [LARGE SCALE GENOMIC DNA]</scope>
    <source>
        <strain evidence="1">0</strain>
        <tissue evidence="1">Leaf</tissue>
    </source>
</reference>
<organism evidence="1 2">
    <name type="scientific">Gossypium harknessii</name>
    <dbReference type="NCBI Taxonomy" id="34285"/>
    <lineage>
        <taxon>Eukaryota</taxon>
        <taxon>Viridiplantae</taxon>
        <taxon>Streptophyta</taxon>
        <taxon>Embryophyta</taxon>
        <taxon>Tracheophyta</taxon>
        <taxon>Spermatophyta</taxon>
        <taxon>Magnoliopsida</taxon>
        <taxon>eudicotyledons</taxon>
        <taxon>Gunneridae</taxon>
        <taxon>Pentapetalae</taxon>
        <taxon>rosids</taxon>
        <taxon>malvids</taxon>
        <taxon>Malvales</taxon>
        <taxon>Malvaceae</taxon>
        <taxon>Malvoideae</taxon>
        <taxon>Gossypium</taxon>
    </lineage>
</organism>
<name>A0A7J9IC22_9ROSI</name>
<gene>
    <name evidence="1" type="ORF">Gohar_019673</name>
</gene>
<keyword evidence="2" id="KW-1185">Reference proteome</keyword>
<proteinExistence type="predicted"/>
<dbReference type="EMBL" id="JABFAD010330660">
    <property type="protein sequence ID" value="MBA0819640.1"/>
    <property type="molecule type" value="Genomic_DNA"/>
</dbReference>
<dbReference type="AlphaFoldDB" id="A0A7J9IC22"/>